<dbReference type="SUPFAM" id="SSF52096">
    <property type="entry name" value="ClpP/crotonase"/>
    <property type="match status" value="1"/>
</dbReference>
<proteinExistence type="predicted"/>
<name>A0ABX7YUR7_9GAMM</name>
<sequence length="470" mass="53154">MAMRSGFREIFYLFLLALLISSLQLLRFVLQRPLAQGVLTHEQLVLDLKTLQQQVADYSAFIVLHPENLKRLQQRVGQVTVRYPQNIDLNRFNTEVRKLLSLINDPGASVSALPMASGILPIKLQQMQQRWLALDNNNQPIDSKRPFLTHIDGVPIQRWETAAKRMLAAKLPITTQLQQLDVLRRELGLQVKPTVTLTLTSDDSNITHLQLPVSDKATSKRSPAISQWQWLGDNTELFRFGDLERLENDRQLQRDFQKALQAGTLILDLRQTTGFSPILLQQLVQGRQYPATQPIGYGRYRRASQLRSDFLAPLGLVPLQYFQLFPAISVTLAKQQQPELSQWFAKTPVVSPASVVPATSQQLVLLIGPGCRYECEWLAYYAKDWRKTLLIGDATLGDMGRKHEFRLPSSDISVSITASLAYDQYGNQLSGKGITPDLQLPLPPNVKWPQLLKALRQYFGKINASGESPE</sequence>
<protein>
    <recommendedName>
        <fullName evidence="1">Tail specific protease domain-containing protein</fullName>
    </recommendedName>
</protein>
<dbReference type="Gene3D" id="3.90.226.10">
    <property type="entry name" value="2-enoyl-CoA Hydratase, Chain A, domain 1"/>
    <property type="match status" value="1"/>
</dbReference>
<dbReference type="RefSeq" id="WP_212595518.1">
    <property type="nucleotide sequence ID" value="NZ_CP073587.1"/>
</dbReference>
<evidence type="ECO:0000313" key="3">
    <source>
        <dbReference type="Proteomes" id="UP000679575"/>
    </source>
</evidence>
<accession>A0ABX7YUR7</accession>
<organism evidence="2 3">
    <name type="scientific">Shewanella yunxiaonensis</name>
    <dbReference type="NCBI Taxonomy" id="2829809"/>
    <lineage>
        <taxon>Bacteria</taxon>
        <taxon>Pseudomonadati</taxon>
        <taxon>Pseudomonadota</taxon>
        <taxon>Gammaproteobacteria</taxon>
        <taxon>Alteromonadales</taxon>
        <taxon>Shewanellaceae</taxon>
        <taxon>Shewanella</taxon>
    </lineage>
</organism>
<evidence type="ECO:0000313" key="2">
    <source>
        <dbReference type="EMBL" id="QUN06504.1"/>
    </source>
</evidence>
<gene>
    <name evidence="2" type="ORF">KDN34_03320</name>
</gene>
<dbReference type="EMBL" id="CP073587">
    <property type="protein sequence ID" value="QUN06504.1"/>
    <property type="molecule type" value="Genomic_DNA"/>
</dbReference>
<keyword evidence="3" id="KW-1185">Reference proteome</keyword>
<reference evidence="2 3" key="1">
    <citation type="submission" date="2021-04" db="EMBL/GenBank/DDBJ databases">
        <title>Novel species identification of genus Shewanella.</title>
        <authorList>
            <person name="Liu G."/>
        </authorList>
    </citation>
    <scope>NUCLEOTIDE SEQUENCE [LARGE SCALE GENOMIC DNA]</scope>
    <source>
        <strain evidence="2 3">FJAT-54481</strain>
    </source>
</reference>
<feature type="domain" description="Tail specific protease" evidence="1">
    <location>
        <begin position="254"/>
        <end position="439"/>
    </location>
</feature>
<dbReference type="InterPro" id="IPR005151">
    <property type="entry name" value="Tail-specific_protease"/>
</dbReference>
<dbReference type="Proteomes" id="UP000679575">
    <property type="component" value="Chromosome"/>
</dbReference>
<evidence type="ECO:0000259" key="1">
    <source>
        <dbReference type="Pfam" id="PF03572"/>
    </source>
</evidence>
<dbReference type="Pfam" id="PF03572">
    <property type="entry name" value="Peptidase_S41"/>
    <property type="match status" value="1"/>
</dbReference>
<dbReference type="InterPro" id="IPR029045">
    <property type="entry name" value="ClpP/crotonase-like_dom_sf"/>
</dbReference>